<name>A0A2M4DA25_ANODA</name>
<accession>A0A2M4DA25</accession>
<dbReference type="EMBL" id="GGFL01010256">
    <property type="protein sequence ID" value="MBW74434.1"/>
    <property type="molecule type" value="Transcribed_RNA"/>
</dbReference>
<reference evidence="1" key="1">
    <citation type="submission" date="2018-01" db="EMBL/GenBank/DDBJ databases">
        <title>An insight into the sialome of Amazonian anophelines.</title>
        <authorList>
            <person name="Ribeiro J.M."/>
            <person name="Scarpassa V."/>
            <person name="Calvo E."/>
        </authorList>
    </citation>
    <scope>NUCLEOTIDE SEQUENCE</scope>
</reference>
<proteinExistence type="predicted"/>
<protein>
    <submittedName>
        <fullName evidence="1">Putative secreted protein</fullName>
    </submittedName>
</protein>
<evidence type="ECO:0000313" key="1">
    <source>
        <dbReference type="EMBL" id="MBW74434.1"/>
    </source>
</evidence>
<sequence>MVTSPMKTRLILCLFLGWLTVLLVVRRALPSIVGQKLWRKRGTTWTVHRRWLHFARQQHTSRRRKMRIQMPTEIIQRFLHFIFELGPR</sequence>
<organism evidence="1">
    <name type="scientific">Anopheles darlingi</name>
    <name type="common">Mosquito</name>
    <dbReference type="NCBI Taxonomy" id="43151"/>
    <lineage>
        <taxon>Eukaryota</taxon>
        <taxon>Metazoa</taxon>
        <taxon>Ecdysozoa</taxon>
        <taxon>Arthropoda</taxon>
        <taxon>Hexapoda</taxon>
        <taxon>Insecta</taxon>
        <taxon>Pterygota</taxon>
        <taxon>Neoptera</taxon>
        <taxon>Endopterygota</taxon>
        <taxon>Diptera</taxon>
        <taxon>Nematocera</taxon>
        <taxon>Culicoidea</taxon>
        <taxon>Culicidae</taxon>
        <taxon>Anophelinae</taxon>
        <taxon>Anopheles</taxon>
    </lineage>
</organism>
<dbReference type="AlphaFoldDB" id="A0A2M4DA25"/>